<dbReference type="NCBIfam" id="TIGR00445">
    <property type="entry name" value="mraY"/>
    <property type="match status" value="1"/>
</dbReference>
<dbReference type="GO" id="GO:0071555">
    <property type="term" value="P:cell wall organization"/>
    <property type="evidence" value="ECO:0007669"/>
    <property type="project" value="UniProtKB-KW"/>
</dbReference>
<evidence type="ECO:0000256" key="5">
    <source>
        <dbReference type="ARBA" id="ARBA00022989"/>
    </source>
</evidence>
<feature type="transmembrane region" description="Helical" evidence="7">
    <location>
        <begin position="67"/>
        <end position="89"/>
    </location>
</feature>
<feature type="transmembrane region" description="Helical" evidence="7">
    <location>
        <begin position="197"/>
        <end position="216"/>
    </location>
</feature>
<gene>
    <name evidence="7" type="primary">mraY</name>
    <name evidence="10" type="ORF">IAB04_08060</name>
</gene>
<evidence type="ECO:0000313" key="10">
    <source>
        <dbReference type="EMBL" id="HIU49308.1"/>
    </source>
</evidence>
<feature type="binding site" evidence="9">
    <location>
        <position position="189"/>
    </location>
    <ligand>
        <name>Mg(2+)</name>
        <dbReference type="ChEBI" id="CHEBI:18420"/>
    </ligand>
</feature>
<dbReference type="Pfam" id="PF00953">
    <property type="entry name" value="Glycos_transf_4"/>
    <property type="match status" value="1"/>
</dbReference>
<evidence type="ECO:0000256" key="1">
    <source>
        <dbReference type="ARBA" id="ARBA00004141"/>
    </source>
</evidence>
<dbReference type="PANTHER" id="PTHR22926:SF5">
    <property type="entry name" value="PHOSPHO-N-ACETYLMURAMOYL-PENTAPEPTIDE-TRANSFERASE HOMOLOG"/>
    <property type="match status" value="1"/>
</dbReference>
<reference evidence="10" key="1">
    <citation type="submission" date="2020-10" db="EMBL/GenBank/DDBJ databases">
        <authorList>
            <person name="Gilroy R."/>
        </authorList>
    </citation>
    <scope>NUCLEOTIDE SEQUENCE</scope>
    <source>
        <strain evidence="10">ChiSjej4B22-9803</strain>
    </source>
</reference>
<keyword evidence="7" id="KW-1003">Cell membrane</keyword>
<dbReference type="InterPro" id="IPR018480">
    <property type="entry name" value="PNAcMuramoyl-5peptid_Trfase_CS"/>
</dbReference>
<keyword evidence="3 7" id="KW-0808">Transferase</keyword>
<keyword evidence="6 7" id="KW-0472">Membrane</keyword>
<comment type="catalytic activity">
    <reaction evidence="7">
        <text>UDP-N-acetyl-alpha-D-muramoyl-L-alanyl-gamma-D-glutamyl-meso-2,6-diaminopimeloyl-D-alanyl-D-alanine + di-trans,octa-cis-undecaprenyl phosphate = di-trans,octa-cis-undecaprenyl diphospho-N-acetyl-alpha-D-muramoyl-L-alanyl-D-glutamyl-meso-2,6-diaminopimeloyl-D-alanyl-D-alanine + UMP</text>
        <dbReference type="Rhea" id="RHEA:28386"/>
        <dbReference type="ChEBI" id="CHEBI:57865"/>
        <dbReference type="ChEBI" id="CHEBI:60392"/>
        <dbReference type="ChEBI" id="CHEBI:61386"/>
        <dbReference type="ChEBI" id="CHEBI:61387"/>
        <dbReference type="EC" id="2.7.8.13"/>
    </reaction>
</comment>
<keyword evidence="5 7" id="KW-1133">Transmembrane helix</keyword>
<dbReference type="GO" id="GO:0008963">
    <property type="term" value="F:phospho-N-acetylmuramoyl-pentapeptide-transferase activity"/>
    <property type="evidence" value="ECO:0007669"/>
    <property type="project" value="UniProtKB-UniRule"/>
</dbReference>
<dbReference type="PANTHER" id="PTHR22926">
    <property type="entry name" value="PHOSPHO-N-ACETYLMURAMOYL-PENTAPEPTIDE-TRANSFERASE"/>
    <property type="match status" value="1"/>
</dbReference>
<organism evidence="10 11">
    <name type="scientific">Candidatus Avimonoglobus intestinipullorum</name>
    <dbReference type="NCBI Taxonomy" id="2840699"/>
    <lineage>
        <taxon>Bacteria</taxon>
        <taxon>Bacillati</taxon>
        <taxon>Bacillota</taxon>
        <taxon>Clostridia</taxon>
        <taxon>Eubacteriales</taxon>
        <taxon>Candidatus Avimonoglobus</taxon>
    </lineage>
</organism>
<dbReference type="EMBL" id="DVND01000202">
    <property type="protein sequence ID" value="HIU49308.1"/>
    <property type="molecule type" value="Genomic_DNA"/>
</dbReference>
<dbReference type="GO" id="GO:0009252">
    <property type="term" value="P:peptidoglycan biosynthetic process"/>
    <property type="evidence" value="ECO:0007669"/>
    <property type="project" value="UniProtKB-UniRule"/>
</dbReference>
<evidence type="ECO:0000313" key="11">
    <source>
        <dbReference type="Proteomes" id="UP000824111"/>
    </source>
</evidence>
<comment type="similarity">
    <text evidence="2 7">Belongs to the glycosyltransferase 4 family. MraY subfamily.</text>
</comment>
<evidence type="ECO:0000256" key="4">
    <source>
        <dbReference type="ARBA" id="ARBA00022692"/>
    </source>
</evidence>
<feature type="transmembrane region" description="Helical" evidence="7">
    <location>
        <begin position="133"/>
        <end position="150"/>
    </location>
</feature>
<protein>
    <recommendedName>
        <fullName evidence="7 8">Phospho-N-acetylmuramoyl-pentapeptide-transferase</fullName>
        <ecNumber evidence="7 8">2.7.8.13</ecNumber>
    </recommendedName>
    <alternativeName>
        <fullName evidence="7">UDP-MurNAc-pentapeptide phosphotransferase</fullName>
    </alternativeName>
</protein>
<evidence type="ECO:0000256" key="3">
    <source>
        <dbReference type="ARBA" id="ARBA00022679"/>
    </source>
</evidence>
<evidence type="ECO:0000256" key="2">
    <source>
        <dbReference type="ARBA" id="ARBA00005583"/>
    </source>
</evidence>
<evidence type="ECO:0000256" key="8">
    <source>
        <dbReference type="NCBIfam" id="TIGR00445"/>
    </source>
</evidence>
<dbReference type="PROSITE" id="PS01348">
    <property type="entry name" value="MRAY_2"/>
    <property type="match status" value="1"/>
</dbReference>
<feature type="transmembrane region" description="Helical" evidence="7">
    <location>
        <begin position="320"/>
        <end position="344"/>
    </location>
</feature>
<keyword evidence="7" id="KW-0132">Cell division</keyword>
<keyword evidence="7 9" id="KW-0479">Metal-binding</keyword>
<feature type="transmembrane region" description="Helical" evidence="7">
    <location>
        <begin position="22"/>
        <end position="46"/>
    </location>
</feature>
<evidence type="ECO:0000256" key="6">
    <source>
        <dbReference type="ARBA" id="ARBA00023136"/>
    </source>
</evidence>
<sequence>MYIEKISSVLTTLWGTIVQSGYAAFIPFGIALLVAVVLGPVLIPWLHKLKFGQQILEDGPKWHQKKSGTPTMGGIMFIAGVTVAMAVALSVRYNLQLLMMLLISLGFGAIGFIDDYVKVVKKRNLGLTASQKFLLQVLLAAVYVFVLNLTGNLNTEIIIPFYSKTISLPWWVYIPFVLLVVTATVNAVNLTDGIDGLAGSITAVVALFFAAAAFLMQNESTVFFGLAVAGGCVGFLFFNKYPAKVFMGDTGSLFLGGAVSVMAVGMGMPLILVIVGFVYLFEALSVILQVASFKLTGKRIFKMSPIHHHFEMCSWKERKIVLVFTLVTVMLCVVGFLAAVPFWGDASGGTEAFLQMHQIIDI</sequence>
<dbReference type="HAMAP" id="MF_00038">
    <property type="entry name" value="MraY"/>
    <property type="match status" value="1"/>
</dbReference>
<comment type="caution">
    <text evidence="10">The sequence shown here is derived from an EMBL/GenBank/DDBJ whole genome shotgun (WGS) entry which is preliminary data.</text>
</comment>
<keyword evidence="7" id="KW-0573">Peptidoglycan synthesis</keyword>
<reference evidence="10" key="2">
    <citation type="journal article" date="2021" name="PeerJ">
        <title>Extensive microbial diversity within the chicken gut microbiome revealed by metagenomics and culture.</title>
        <authorList>
            <person name="Gilroy R."/>
            <person name="Ravi A."/>
            <person name="Getino M."/>
            <person name="Pursley I."/>
            <person name="Horton D.L."/>
            <person name="Alikhan N.F."/>
            <person name="Baker D."/>
            <person name="Gharbi K."/>
            <person name="Hall N."/>
            <person name="Watson M."/>
            <person name="Adriaenssens E.M."/>
            <person name="Foster-Nyarko E."/>
            <person name="Jarju S."/>
            <person name="Secka A."/>
            <person name="Antonio M."/>
            <person name="Oren A."/>
            <person name="Chaudhuri R.R."/>
            <person name="La Ragione R."/>
            <person name="Hildebrand F."/>
            <person name="Pallen M.J."/>
        </authorList>
    </citation>
    <scope>NUCLEOTIDE SEQUENCE</scope>
    <source>
        <strain evidence="10">ChiSjej4B22-9803</strain>
    </source>
</reference>
<keyword evidence="7" id="KW-0131">Cell cycle</keyword>
<feature type="binding site" evidence="9">
    <location>
        <position position="249"/>
    </location>
    <ligand>
        <name>Mg(2+)</name>
        <dbReference type="ChEBI" id="CHEBI:18420"/>
    </ligand>
</feature>
<dbReference type="GO" id="GO:0051301">
    <property type="term" value="P:cell division"/>
    <property type="evidence" value="ECO:0007669"/>
    <property type="project" value="UniProtKB-KW"/>
</dbReference>
<dbReference type="InterPro" id="IPR003524">
    <property type="entry name" value="PNAcMuramoyl-5peptid_Trfase"/>
</dbReference>
<feature type="transmembrane region" description="Helical" evidence="7">
    <location>
        <begin position="270"/>
        <end position="293"/>
    </location>
</feature>
<keyword evidence="7 9" id="KW-0460">Magnesium</keyword>
<evidence type="ECO:0000256" key="7">
    <source>
        <dbReference type="HAMAP-Rule" id="MF_00038"/>
    </source>
</evidence>
<dbReference type="Pfam" id="PF10555">
    <property type="entry name" value="MraY_sig1"/>
    <property type="match status" value="1"/>
</dbReference>
<dbReference type="GO" id="GO:0005886">
    <property type="term" value="C:plasma membrane"/>
    <property type="evidence" value="ECO:0007669"/>
    <property type="project" value="UniProtKB-SubCell"/>
</dbReference>
<dbReference type="PROSITE" id="PS01347">
    <property type="entry name" value="MRAY_1"/>
    <property type="match status" value="1"/>
</dbReference>
<keyword evidence="7" id="KW-0961">Cell wall biogenesis/degradation</keyword>
<dbReference type="AlphaFoldDB" id="A0A9D1LWF6"/>
<accession>A0A9D1LWF6</accession>
<comment type="cofactor">
    <cofactor evidence="7 9">
        <name>Mg(2+)</name>
        <dbReference type="ChEBI" id="CHEBI:18420"/>
    </cofactor>
</comment>
<comment type="subcellular location">
    <subcellularLocation>
        <location evidence="7">Cell membrane</location>
        <topology evidence="7">Multi-pass membrane protein</topology>
    </subcellularLocation>
    <subcellularLocation>
        <location evidence="1">Membrane</location>
        <topology evidence="1">Multi-pass membrane protein</topology>
    </subcellularLocation>
</comment>
<dbReference type="InterPro" id="IPR000715">
    <property type="entry name" value="Glycosyl_transferase_4"/>
</dbReference>
<dbReference type="CDD" id="cd06852">
    <property type="entry name" value="GT_MraY"/>
    <property type="match status" value="1"/>
</dbReference>
<dbReference type="EC" id="2.7.8.13" evidence="7 8"/>
<proteinExistence type="inferred from homology"/>
<feature type="transmembrane region" description="Helical" evidence="7">
    <location>
        <begin position="95"/>
        <end position="113"/>
    </location>
</feature>
<comment type="function">
    <text evidence="7">Catalyzes the initial step of the lipid cycle reactions in the biosynthesis of the cell wall peptidoglycan: transfers peptidoglycan precursor phospho-MurNAc-pentapeptide from UDP-MurNAc-pentapeptide onto the lipid carrier undecaprenyl phosphate, yielding undecaprenyl-pyrophosphoryl-MurNAc-pentapeptide, known as lipid I.</text>
</comment>
<dbReference type="GO" id="GO:0046872">
    <property type="term" value="F:metal ion binding"/>
    <property type="evidence" value="ECO:0007669"/>
    <property type="project" value="UniProtKB-KW"/>
</dbReference>
<keyword evidence="7" id="KW-0133">Cell shape</keyword>
<feature type="transmembrane region" description="Helical" evidence="7">
    <location>
        <begin position="222"/>
        <end position="238"/>
    </location>
</feature>
<dbReference type="GO" id="GO:0008360">
    <property type="term" value="P:regulation of cell shape"/>
    <property type="evidence" value="ECO:0007669"/>
    <property type="project" value="UniProtKB-KW"/>
</dbReference>
<keyword evidence="4 7" id="KW-0812">Transmembrane</keyword>
<dbReference type="Proteomes" id="UP000824111">
    <property type="component" value="Unassembled WGS sequence"/>
</dbReference>
<name>A0A9D1LWF6_9FIRM</name>
<evidence type="ECO:0000256" key="9">
    <source>
        <dbReference type="PIRSR" id="PIRSR600715-1"/>
    </source>
</evidence>
<comment type="pathway">
    <text evidence="7">Cell wall biogenesis; peptidoglycan biosynthesis.</text>
</comment>
<feature type="transmembrane region" description="Helical" evidence="7">
    <location>
        <begin position="170"/>
        <end position="190"/>
    </location>
</feature>